<dbReference type="GeneID" id="82157401"/>
<dbReference type="Proteomes" id="UP001193734">
    <property type="component" value="Unassembled WGS sequence"/>
</dbReference>
<name>A0ABX2AW91_9BACT</name>
<accession>A0ABX2AW91</accession>
<reference evidence="1 2" key="1">
    <citation type="submission" date="2020-05" db="EMBL/GenBank/DDBJ databases">
        <title>Distinct polysaccharide utilization as determinants for interspecies competition between intestinal Prevotella spp.</title>
        <authorList>
            <person name="Galvez E.J.C."/>
            <person name="Iljazovic A."/>
            <person name="Strowig T."/>
        </authorList>
    </citation>
    <scope>NUCLEOTIDE SEQUENCE [LARGE SCALE GENOMIC DNA]</scope>
    <source>
        <strain evidence="1 2">PROD</strain>
    </source>
</reference>
<comment type="caution">
    <text evidence="1">The sequence shown here is derived from an EMBL/GenBank/DDBJ whole genome shotgun (WGS) entry which is preliminary data.</text>
</comment>
<proteinExistence type="predicted"/>
<gene>
    <name evidence="1" type="ORF">HPS55_06440</name>
</gene>
<dbReference type="RefSeq" id="WP_172324761.1">
    <property type="nucleotide sequence ID" value="NZ_CASGIA010000005.1"/>
</dbReference>
<dbReference type="EMBL" id="JABKKE010000008">
    <property type="protein sequence ID" value="NPE13968.1"/>
    <property type="molecule type" value="Genomic_DNA"/>
</dbReference>
<protein>
    <recommendedName>
        <fullName evidence="3">Secretion system C-terminal sorting domain-containing protein</fullName>
    </recommendedName>
</protein>
<organism evidence="1 2">
    <name type="scientific">Xylanibacter rodentium</name>
    <dbReference type="NCBI Taxonomy" id="2736289"/>
    <lineage>
        <taxon>Bacteria</taxon>
        <taxon>Pseudomonadati</taxon>
        <taxon>Bacteroidota</taxon>
        <taxon>Bacteroidia</taxon>
        <taxon>Bacteroidales</taxon>
        <taxon>Prevotellaceae</taxon>
        <taxon>Xylanibacter</taxon>
    </lineage>
</organism>
<evidence type="ECO:0008006" key="3">
    <source>
        <dbReference type="Google" id="ProtNLM"/>
    </source>
</evidence>
<sequence>MKKVLIFVLGILSIPCFGQEVMEDESYVSDNIVRQEYGLPIIREVYGGTKIIVDFNGNWTNEMKGAFEYACKIWEEAMPTTFPIRILAKLDEETQSASLSRIAIQTRSHTNDKLSYHPYTNVSTWTQIKGTAYIDFSGRGNAGIYDNILSEDMFKEHDITITYFNKSNKLIENCSFALDENTIDDNYYDFVTIVLRDIAKSFGIIWNNKIVRNEQFRINTNNILPYEKHVLDCLGYDGDNHQAYLNAIKGSLAFGKFTIYAPVTWDQERSLNYFIPDENVKLSQLLSFDFGRGSVIRDISDVHTYNFFENTLNWKSDITVGDNLNSFNQKGTTTDNVVPFNGTIFEESPQKINISSIENTEKSADIKKNSIEKTNNILPSFLKIYAPDYYGGEFDFDGWAICLLKKDGTWDNVYFFGMPNRPLEVSTTDFTLNYDIEEYARTCDGYLRCRITYSQHLPPTYKRTSGWSKYYVLDYLPQRVKMSKSKVLPPEDEYYRDVEIGLKDIEGVTRVVVSQLDEGNDMPYQYEVPDFRKGYFTATVDREFTSTFTITAYNKNGSTKSETYVLQPLTPTTSIDLKFNVNNDQIKVFLDDTQRHDTSGRLLVSSYQIKKVMPYTSEKTIQGLISLPKRPESNIIDISTLDNGIYILTVYDIKGGCHTLKFTKNNIRFL</sequence>
<keyword evidence="2" id="KW-1185">Reference proteome</keyword>
<evidence type="ECO:0000313" key="1">
    <source>
        <dbReference type="EMBL" id="NPE13968.1"/>
    </source>
</evidence>
<evidence type="ECO:0000313" key="2">
    <source>
        <dbReference type="Proteomes" id="UP001193734"/>
    </source>
</evidence>